<keyword evidence="1" id="KW-0802">TPR repeat</keyword>
<organism evidence="3">
    <name type="scientific">Alloyangia sp. H15</name>
    <dbReference type="NCBI Taxonomy" id="3029062"/>
    <lineage>
        <taxon>Bacteria</taxon>
        <taxon>Pseudomonadati</taxon>
        <taxon>Pseudomonadota</taxon>
        <taxon>Alphaproteobacteria</taxon>
        <taxon>Rhodobacterales</taxon>
        <taxon>Roseobacteraceae</taxon>
        <taxon>Alloyangia</taxon>
    </lineage>
</organism>
<name>A0AAU8ABV5_9RHOB</name>
<protein>
    <submittedName>
        <fullName evidence="3">Tetratricopeptide repeat protein</fullName>
    </submittedName>
</protein>
<dbReference type="PANTHER" id="PTHR12558">
    <property type="entry name" value="CELL DIVISION CYCLE 16,23,27"/>
    <property type="match status" value="1"/>
</dbReference>
<dbReference type="InterPro" id="IPR011990">
    <property type="entry name" value="TPR-like_helical_dom_sf"/>
</dbReference>
<feature type="repeat" description="TPR" evidence="1">
    <location>
        <begin position="399"/>
        <end position="432"/>
    </location>
</feature>
<dbReference type="AlphaFoldDB" id="A0AAU8ABV5"/>
<dbReference type="SUPFAM" id="SSF48452">
    <property type="entry name" value="TPR-like"/>
    <property type="match status" value="3"/>
</dbReference>
<dbReference type="PANTHER" id="PTHR12558:SF13">
    <property type="entry name" value="CELL DIVISION CYCLE PROTEIN 27 HOMOLOG"/>
    <property type="match status" value="1"/>
</dbReference>
<dbReference type="RefSeq" id="WP_353471208.1">
    <property type="nucleotide sequence ID" value="NZ_CP123384.1"/>
</dbReference>
<proteinExistence type="predicted"/>
<feature type="chain" id="PRO_5043448250" evidence="2">
    <location>
        <begin position="27"/>
        <end position="573"/>
    </location>
</feature>
<sequence>MSGKAIGTLRGTVLALALMAAGAVSAESLSGDYLAARQASFSGDFKAAARYYGEAVKHDPENADLLERAALANIGLGDFIRAEGLAERLTALGHTSQIGQLAEVAVLAHEENYAELLARVEADQSAGPLADGLLKAWAELGRGDVSAALASFDEVAKERGLAGFAAYHKAMALASVGDFEGAEAIFAEPGAGAMQMTRRAVLARIEILSQIDRHADAITLIDEAFGQQLDPGMAELRGKLEAGETLPFDIITSARDGIAEVFFTIASALASESAEDYTLLHVRVAEFLRPDHVGALLMAGELLEKMGQYELAAATYRRVPREDAAFHVAELGRSDALRAEGKMDAAVEVLEQLADTHGNLPAVQSALGDLMRQLERYPEAIEAYDRALATFAEPDPAQWFLYYARGICKERNGDWEAAEKDFRAALDFVPNQPQVLNYLGYSMVEHHVNLDEALEMIERAVKAEPQSGYIVDSLGWALYRLGRYDEAVGHMERAAELMAVDPVVNDHLGDVYWAVGRKTEARFQWQRALSFVGWEDASDDVEPERIRRKLAVGLDAVLAEEGRPPLKVAHDVD</sequence>
<evidence type="ECO:0000313" key="3">
    <source>
        <dbReference type="EMBL" id="XCC92378.1"/>
    </source>
</evidence>
<dbReference type="EMBL" id="CP123384">
    <property type="protein sequence ID" value="XCC92378.1"/>
    <property type="molecule type" value="Genomic_DNA"/>
</dbReference>
<feature type="signal peptide" evidence="2">
    <location>
        <begin position="1"/>
        <end position="26"/>
    </location>
</feature>
<keyword evidence="2" id="KW-0732">Signal</keyword>
<gene>
    <name evidence="3" type="ORF">PVT71_07675</name>
</gene>
<dbReference type="Gene3D" id="1.25.40.10">
    <property type="entry name" value="Tetratricopeptide repeat domain"/>
    <property type="match status" value="4"/>
</dbReference>
<accession>A0AAU8ABV5</accession>
<dbReference type="PROSITE" id="PS50005">
    <property type="entry name" value="TPR"/>
    <property type="match status" value="2"/>
</dbReference>
<evidence type="ECO:0000256" key="1">
    <source>
        <dbReference type="PROSITE-ProRule" id="PRU00339"/>
    </source>
</evidence>
<dbReference type="InterPro" id="IPR019734">
    <property type="entry name" value="TPR_rpt"/>
</dbReference>
<dbReference type="SMART" id="SM00028">
    <property type="entry name" value="TPR"/>
    <property type="match status" value="6"/>
</dbReference>
<reference evidence="3" key="1">
    <citation type="submission" date="2023-02" db="EMBL/GenBank/DDBJ databases">
        <title>Description and genomic characterization of Salipiger bruguierae sp. nov., isolated from the sediment of mangrove plant Bruguiera sexangula.</title>
        <authorList>
            <person name="Long M."/>
        </authorList>
    </citation>
    <scope>NUCLEOTIDE SEQUENCE</scope>
    <source>
        <strain evidence="3">H15</strain>
    </source>
</reference>
<evidence type="ECO:0000256" key="2">
    <source>
        <dbReference type="SAM" id="SignalP"/>
    </source>
</evidence>
<dbReference type="Pfam" id="PF13432">
    <property type="entry name" value="TPR_16"/>
    <property type="match status" value="5"/>
</dbReference>
<feature type="repeat" description="TPR" evidence="1">
    <location>
        <begin position="361"/>
        <end position="394"/>
    </location>
</feature>